<dbReference type="EMBL" id="BLKM01000446">
    <property type="protein sequence ID" value="GFG33663.1"/>
    <property type="molecule type" value="Genomic_DNA"/>
</dbReference>
<dbReference type="OrthoDB" id="271111at2759"/>
<dbReference type="GO" id="GO:0031932">
    <property type="term" value="C:TORC2 complex"/>
    <property type="evidence" value="ECO:0007669"/>
    <property type="project" value="InterPro"/>
</dbReference>
<sequence>LRVALVHEASQVRAAALRAVRYLLKEEKDVRILNRLRYPCLISRSLDLMLKNEAERVQALRLVRRMLVLAPIDFPISLARALVSVANGAGEGKDRMLRSCLATLAELCVLNPEMFISCGGVSAVIRNLLECQMPRIVESLCGVLLFLLNNPATRSKAGICLQSLAAPYCDFHLTSDRNRDEREVQFQCSRLALLSVLRSWPGLLHFCHPANSSGLRSIVNVLYLKQLEVRKGILDLLYELLGLPQPEWTDEFSVALEAVDPSHPRDAWKLQEGFVSAEGKDILPHLARFRPNIVEIHLALLLYTFLQAGLLEAIVEVIVSSDTFISVRATVLLGELLHLIHNLLPPECCNLTPALPNLLSHASNASVPSVQHQALAAVAILSHLHAMLKRRPAPASLFLDRTLQGGGWGREESKAGKRSKLYTVLLILVAPKEGDDLLKDSAVLTQKDGFYWNWNVVRAVLKSRSESLKKLEDSNHRTFLKRLVYYFKPSSNRFSRFELGNKKQTQMYTLAGLELIDCLLEVEEAEGGKLLNELLADIWIQIDAITSSKSAHDCLFSPQHVSNSVCQNYFMFIGRLCRCSKGLRMLDKAGIFQQLLHLVVSTNHDCYVKLVVSGLDYSMDGMPRVILSKVLTAPSESSRLYATQFLLVLLRARLPDFQKWGIELLVMQLYDQSKAVSLAAISILGEATEEKVYLDAVISLRPSLLHLGDKGLLLLIRFLSTPNGFTFLQDANFVTTQLERWASNYNYRYVRLVEGDIHDSLTLHQCNEDGRYSRRVTSTKHHVRDVFIPPHLYGQLVQHEKGFQLLVKEGKLHYLFQCVHNGRCSSEQEILELKAALWGCGHVGTSPLGISLLAEHGVVLAVLQLAQHCPVYSVRGTAFYTLGLVATTLEGANLLNRAGWLCIRHHRHDRWPVITDDDDEDDVTSDAESFQQSGFHADGDDISCCSQAPSVWDSNCNSVTQRRPSTVDSTQESNPGQFYIPGDDDDDNDNHHDVHSVGSGDDEGFHLEETVSSTKWSDMSGSNIGGTEQQCKSCTLPQARHHSVPSAPFLHRHVRSLSECKQTQVQGLSNTTVGQALDWTLGTSRTRKDSSRGEQENKSRCNSCTDSSGVSSCDSGLGPTSKHGGPHEQTLSPIPSSTSLNIVRSGAVTDQASGNQVSYRKLSSIHGSRKSSLTSPDTSSCLSQQDMLGYATLRCLHRYRRPLYSDAVSLAAVELLVFDEHGHIPPSSHSSSVSRALKVRSLDRHNAHPGMCEFEASLPPQLLSGSSSISLAARTYIGSRSNLAAARHSGLVGDGSPTQQCYMGICLPLDLASLYPRDQPATRAADVKERGRQRGNSERRRSTSLGEMEDLQEAGEEDTDTSFSSDSEDLESQMKTHHNGGASSDYRHSSTNCLACCRLRDRKISASSYHRHRTDTESSYGGGESPVLFPRRRKSHSASSCLLGLTPGGSVESGNSTSLDIGPCHQRVPEDAGTPSKALIRREILKHVMRMSNPVWIKLSKQTLLQLKQQYPVVFQDICLYSEVSHRMGSATYRLSARRFLQELFLDLQFDAAVSESVAACWYRQSCVIIVQWRLPDSSIILQLYEEPAVILQIQQSVADSTSTAAIASPQSTGHSPACLSTSPNLPNVSNNQDTTDAVSLNNLAQPHGSVASVEQPVSPTGNPSEVSGVINSCQECFITAEEKSPISERFGVNTETVSLDTVPASKAAVLQGAYPVKSAPLEVVTEEPVTSVSCLDTLSVADTSNSNLVSDHFPVGITSEKLVGVSNLIIVSAANEILTSGAQAFDGSNNNSLLFSSATQSTADFKNPSVSNSMQNTKSHTLGSDVKNVPSAVVMTEQTVRGDGEESIQSFIVSEREGTGCEESFVLTSKIQEEAGAENCVVPNIAKKVGSYDLLVTELECQESGNLNLSTQNSCTVSKSSSGSAVSAVPSVSGAMSRSVSKTSGQKMPETKNKHHEGKFSAHIQRNPGNYVSQSAPVCLNSPRTTMISSANNESVLKDSSVSLSTSSCKPGTGGHSTETAVSGVKSVLDLPEQFVPRHSQSLMPFQSQSASASAGATSVNTNSHTGASSSLVSHARMSQNKHTLQTVLNEDLTSRFEMFPEMQSSTFTVNFPETRIAPSTDSVTRSDPEYKDAESRVPTKAAVIGTRQRKMATTCPPNISSLTKPVTKTVPATAESKTVQSQVIQMSQEEKL</sequence>
<organism evidence="6 7">
    <name type="scientific">Coptotermes formosanus</name>
    <name type="common">Formosan subterranean termite</name>
    <dbReference type="NCBI Taxonomy" id="36987"/>
    <lineage>
        <taxon>Eukaryota</taxon>
        <taxon>Metazoa</taxon>
        <taxon>Ecdysozoa</taxon>
        <taxon>Arthropoda</taxon>
        <taxon>Hexapoda</taxon>
        <taxon>Insecta</taxon>
        <taxon>Pterygota</taxon>
        <taxon>Neoptera</taxon>
        <taxon>Polyneoptera</taxon>
        <taxon>Dictyoptera</taxon>
        <taxon>Blattodea</taxon>
        <taxon>Blattoidea</taxon>
        <taxon>Termitoidae</taxon>
        <taxon>Rhinotermitidae</taxon>
        <taxon>Coptotermes</taxon>
    </lineage>
</organism>
<feature type="region of interest" description="Disordered" evidence="2">
    <location>
        <begin position="2149"/>
        <end position="2194"/>
    </location>
</feature>
<dbReference type="SUPFAM" id="SSF48371">
    <property type="entry name" value="ARM repeat"/>
    <property type="match status" value="1"/>
</dbReference>
<feature type="region of interest" description="Disordered" evidence="2">
    <location>
        <begin position="1320"/>
        <end position="1389"/>
    </location>
</feature>
<feature type="compositionally biased region" description="Low complexity" evidence="2">
    <location>
        <begin position="2048"/>
        <end position="2065"/>
    </location>
</feature>
<feature type="compositionally biased region" description="Basic and acidic residues" evidence="2">
    <location>
        <begin position="1325"/>
        <end position="1341"/>
    </location>
</feature>
<feature type="compositionally biased region" description="Polar residues" evidence="2">
    <location>
        <begin position="1129"/>
        <end position="1138"/>
    </location>
</feature>
<gene>
    <name evidence="6" type="ORF">Cfor_11713</name>
</gene>
<dbReference type="InterPro" id="IPR011989">
    <property type="entry name" value="ARM-like"/>
</dbReference>
<dbReference type="GO" id="GO:0043539">
    <property type="term" value="F:protein serine/threonine kinase activator activity"/>
    <property type="evidence" value="ECO:0007669"/>
    <property type="project" value="TreeGrafter"/>
</dbReference>
<feature type="compositionally biased region" description="Acidic residues" evidence="2">
    <location>
        <begin position="1347"/>
        <end position="1371"/>
    </location>
</feature>
<feature type="domain" description="Rapamycin-insensitive companion of mTOR N-terminal" evidence="4">
    <location>
        <begin position="1"/>
        <end position="345"/>
    </location>
</feature>
<dbReference type="InterPro" id="IPR028267">
    <property type="entry name" value="Pianissimo_N"/>
</dbReference>
<feature type="compositionally biased region" description="Low complexity" evidence="2">
    <location>
        <begin position="1920"/>
        <end position="1938"/>
    </location>
</feature>
<dbReference type="InParanoid" id="A0A6L2PM29"/>
<feature type="compositionally biased region" description="Polar residues" evidence="2">
    <location>
        <begin position="956"/>
        <end position="976"/>
    </location>
</feature>
<feature type="compositionally biased region" description="Basic and acidic residues" evidence="2">
    <location>
        <begin position="1086"/>
        <end position="1099"/>
    </location>
</feature>
<dbReference type="Gene3D" id="1.25.10.10">
    <property type="entry name" value="Leucine-rich Repeat Variant"/>
    <property type="match status" value="1"/>
</dbReference>
<dbReference type="SMART" id="SM01307">
    <property type="entry name" value="RICTOR_M"/>
    <property type="match status" value="1"/>
</dbReference>
<dbReference type="PANTHER" id="PTHR13298">
    <property type="entry name" value="CYTOSOLIC REGULATOR PIANISSIMO"/>
    <property type="match status" value="1"/>
</dbReference>
<feature type="domain" description="Rapamycin-insensitive companion of mTOR" evidence="5">
    <location>
        <begin position="830"/>
        <end position="902"/>
    </location>
</feature>
<keyword evidence="7" id="KW-1185">Reference proteome</keyword>
<dbReference type="SMART" id="SM01308">
    <property type="entry name" value="RICTOR_N"/>
    <property type="match status" value="1"/>
</dbReference>
<evidence type="ECO:0008006" key="8">
    <source>
        <dbReference type="Google" id="ProtNLM"/>
    </source>
</evidence>
<dbReference type="FunCoup" id="A0A6L2PM29">
    <property type="interactions" value="427"/>
</dbReference>
<evidence type="ECO:0000259" key="4">
    <source>
        <dbReference type="SMART" id="SM01308"/>
    </source>
</evidence>
<dbReference type="PANTHER" id="PTHR13298:SF11">
    <property type="entry name" value="RAPAMYCIN-INSENSITIVE COMPANION OF MTOR"/>
    <property type="match status" value="1"/>
</dbReference>
<dbReference type="Pfam" id="PF14664">
    <property type="entry name" value="RICTOR_N"/>
    <property type="match status" value="1"/>
</dbReference>
<dbReference type="InterPro" id="IPR029452">
    <property type="entry name" value="RICTOR_V"/>
</dbReference>
<evidence type="ECO:0000313" key="6">
    <source>
        <dbReference type="EMBL" id="GFG33663.1"/>
    </source>
</evidence>
<dbReference type="Pfam" id="PF14668">
    <property type="entry name" value="RICTOR_V"/>
    <property type="match status" value="1"/>
</dbReference>
<name>A0A6L2PM29_COPFO</name>
<dbReference type="Pfam" id="PF14666">
    <property type="entry name" value="RICTOR_M"/>
    <property type="match status" value="1"/>
</dbReference>
<comment type="similarity">
    <text evidence="1">Belongs to the RICTOR family.</text>
</comment>
<evidence type="ECO:0000259" key="3">
    <source>
        <dbReference type="SMART" id="SM01307"/>
    </source>
</evidence>
<feature type="non-terminal residue" evidence="6">
    <location>
        <position position="1"/>
    </location>
</feature>
<dbReference type="InterPro" id="IPR016024">
    <property type="entry name" value="ARM-type_fold"/>
</dbReference>
<dbReference type="Proteomes" id="UP000502823">
    <property type="component" value="Unassembled WGS sequence"/>
</dbReference>
<feature type="region of interest" description="Disordered" evidence="2">
    <location>
        <begin position="1920"/>
        <end position="1959"/>
    </location>
</feature>
<feature type="compositionally biased region" description="Polar residues" evidence="2">
    <location>
        <begin position="1100"/>
        <end position="1114"/>
    </location>
</feature>
<feature type="compositionally biased region" description="Polar residues" evidence="2">
    <location>
        <begin position="2066"/>
        <end position="2080"/>
    </location>
</feature>
<dbReference type="InterPro" id="IPR028268">
    <property type="entry name" value="Pianissimo_fam"/>
</dbReference>
<dbReference type="InterPro" id="IPR029453">
    <property type="entry name" value="Rictor_IV"/>
</dbReference>
<proteinExistence type="inferred from homology"/>
<accession>A0A6L2PM29</accession>
<protein>
    <recommendedName>
        <fullName evidence="8">Rapamycin-insensitive companion of mTOR</fullName>
    </recommendedName>
</protein>
<dbReference type="Pfam" id="PF14663">
    <property type="entry name" value="RasGEF_N_2"/>
    <property type="match status" value="1"/>
</dbReference>
<dbReference type="SMART" id="SM01310">
    <property type="entry name" value="RICTOR_V"/>
    <property type="match status" value="1"/>
</dbReference>
<dbReference type="GO" id="GO:0038203">
    <property type="term" value="P:TORC2 signaling"/>
    <property type="evidence" value="ECO:0007669"/>
    <property type="project" value="TreeGrafter"/>
</dbReference>
<feature type="compositionally biased region" description="Polar residues" evidence="2">
    <location>
        <begin position="2177"/>
        <end position="2194"/>
    </location>
</feature>
<evidence type="ECO:0000259" key="5">
    <source>
        <dbReference type="SMART" id="SM01310"/>
    </source>
</evidence>
<dbReference type="GO" id="GO:0051897">
    <property type="term" value="P:positive regulation of phosphatidylinositol 3-kinase/protein kinase B signal transduction"/>
    <property type="evidence" value="ECO:0007669"/>
    <property type="project" value="TreeGrafter"/>
</dbReference>
<feature type="region of interest" description="Disordered" evidence="2">
    <location>
        <begin position="1084"/>
        <end position="1138"/>
    </location>
</feature>
<evidence type="ECO:0000313" key="7">
    <source>
        <dbReference type="Proteomes" id="UP000502823"/>
    </source>
</evidence>
<feature type="region of interest" description="Disordered" evidence="2">
    <location>
        <begin position="1407"/>
        <end position="1431"/>
    </location>
</feature>
<feature type="region of interest" description="Disordered" evidence="2">
    <location>
        <begin position="956"/>
        <end position="1005"/>
    </location>
</feature>
<evidence type="ECO:0000256" key="2">
    <source>
        <dbReference type="SAM" id="MobiDB-lite"/>
    </source>
</evidence>
<comment type="caution">
    <text evidence="6">The sequence shown here is derived from an EMBL/GenBank/DDBJ whole genome shotgun (WGS) entry which is preliminary data.</text>
</comment>
<evidence type="ECO:0000256" key="1">
    <source>
        <dbReference type="ARBA" id="ARBA00008878"/>
    </source>
</evidence>
<feature type="compositionally biased region" description="Polar residues" evidence="2">
    <location>
        <begin position="2157"/>
        <end position="2168"/>
    </location>
</feature>
<reference evidence="7" key="1">
    <citation type="submission" date="2020-01" db="EMBL/GenBank/DDBJ databases">
        <title>Draft genome sequence of the Termite Coptotermes fromosanus.</title>
        <authorList>
            <person name="Itakura S."/>
            <person name="Yosikawa Y."/>
            <person name="Umezawa K."/>
        </authorList>
    </citation>
    <scope>NUCLEOTIDE SEQUENCE [LARGE SCALE GENOMIC DNA]</scope>
</reference>
<dbReference type="InterPro" id="IPR029451">
    <property type="entry name" value="RICTOR_M"/>
</dbReference>
<dbReference type="SMART" id="SM01303">
    <property type="entry name" value="RasGEF_N_2"/>
    <property type="match status" value="1"/>
</dbReference>
<feature type="region of interest" description="Disordered" evidence="2">
    <location>
        <begin position="2047"/>
        <end position="2080"/>
    </location>
</feature>
<feature type="domain" description="Rapamycin-insensitive companion of mTOR middle" evidence="3">
    <location>
        <begin position="429"/>
        <end position="652"/>
    </location>
</feature>